<evidence type="ECO:0000256" key="1">
    <source>
        <dbReference type="SAM" id="MobiDB-lite"/>
    </source>
</evidence>
<name>A0AAV7LJH0_PLEWA</name>
<feature type="region of interest" description="Disordered" evidence="1">
    <location>
        <begin position="82"/>
        <end position="111"/>
    </location>
</feature>
<gene>
    <name evidence="2" type="ORF">NDU88_004720</name>
</gene>
<dbReference type="Proteomes" id="UP001066276">
    <property type="component" value="Chromosome 11"/>
</dbReference>
<dbReference type="EMBL" id="JANPWB010000015">
    <property type="protein sequence ID" value="KAJ1091601.1"/>
    <property type="molecule type" value="Genomic_DNA"/>
</dbReference>
<evidence type="ECO:0000313" key="3">
    <source>
        <dbReference type="Proteomes" id="UP001066276"/>
    </source>
</evidence>
<sequence>MFECIASQLSLIKGQSQTVRWVSAGPSAGVPSVHRDLHRVAGDKVWDRARDKSCGIMVKDKALRSPQAHKIVNYTHAVPLLDKTGAGPTRDTGDQAGEQPARDPSLSDFLEVFPNGVGHQDRFSRY</sequence>
<protein>
    <submittedName>
        <fullName evidence="2">Uncharacterized protein</fullName>
    </submittedName>
</protein>
<organism evidence="2 3">
    <name type="scientific">Pleurodeles waltl</name>
    <name type="common">Iberian ribbed newt</name>
    <dbReference type="NCBI Taxonomy" id="8319"/>
    <lineage>
        <taxon>Eukaryota</taxon>
        <taxon>Metazoa</taxon>
        <taxon>Chordata</taxon>
        <taxon>Craniata</taxon>
        <taxon>Vertebrata</taxon>
        <taxon>Euteleostomi</taxon>
        <taxon>Amphibia</taxon>
        <taxon>Batrachia</taxon>
        <taxon>Caudata</taxon>
        <taxon>Salamandroidea</taxon>
        <taxon>Salamandridae</taxon>
        <taxon>Pleurodelinae</taxon>
        <taxon>Pleurodeles</taxon>
    </lineage>
</organism>
<proteinExistence type="predicted"/>
<reference evidence="2" key="1">
    <citation type="journal article" date="2022" name="bioRxiv">
        <title>Sequencing and chromosome-scale assembly of the giantPleurodeles waltlgenome.</title>
        <authorList>
            <person name="Brown T."/>
            <person name="Elewa A."/>
            <person name="Iarovenko S."/>
            <person name="Subramanian E."/>
            <person name="Araus A.J."/>
            <person name="Petzold A."/>
            <person name="Susuki M."/>
            <person name="Suzuki K.-i.T."/>
            <person name="Hayashi T."/>
            <person name="Toyoda A."/>
            <person name="Oliveira C."/>
            <person name="Osipova E."/>
            <person name="Leigh N.D."/>
            <person name="Simon A."/>
            <person name="Yun M.H."/>
        </authorList>
    </citation>
    <scope>NUCLEOTIDE SEQUENCE</scope>
    <source>
        <strain evidence="2">20211129_DDA</strain>
        <tissue evidence="2">Liver</tissue>
    </source>
</reference>
<evidence type="ECO:0000313" key="2">
    <source>
        <dbReference type="EMBL" id="KAJ1091601.1"/>
    </source>
</evidence>
<dbReference type="AlphaFoldDB" id="A0AAV7LJH0"/>
<accession>A0AAV7LJH0</accession>
<keyword evidence="3" id="KW-1185">Reference proteome</keyword>
<comment type="caution">
    <text evidence="2">The sequence shown here is derived from an EMBL/GenBank/DDBJ whole genome shotgun (WGS) entry which is preliminary data.</text>
</comment>